<dbReference type="Pfam" id="PF20696">
    <property type="entry name" value="UbiD_C"/>
    <property type="match status" value="1"/>
</dbReference>
<evidence type="ECO:0000256" key="1">
    <source>
        <dbReference type="ARBA" id="ARBA00010021"/>
    </source>
</evidence>
<dbReference type="Pfam" id="PF20695">
    <property type="entry name" value="UbiD_N"/>
    <property type="match status" value="1"/>
</dbReference>
<dbReference type="AlphaFoldDB" id="A0AAT9G9I6"/>
<dbReference type="Gene3D" id="3.40.1670.10">
    <property type="entry name" value="UbiD C-terminal domain-like"/>
    <property type="match status" value="1"/>
</dbReference>
<dbReference type="PANTHER" id="PTHR30108">
    <property type="entry name" value="3-OCTAPRENYL-4-HYDROXYBENZOATE CARBOXY-LYASE-RELATED"/>
    <property type="match status" value="1"/>
</dbReference>
<comment type="similarity">
    <text evidence="1">Belongs to the UbiD family.</text>
</comment>
<feature type="domain" description="3-octaprenyl-4-hydroxybenzoate carboxy-lyase-like C-terminal" evidence="4">
    <location>
        <begin position="333"/>
        <end position="457"/>
    </location>
</feature>
<accession>A0AAT9G9I6</accession>
<feature type="domain" description="3-octaprenyl-4-hydroxybenzoate carboxy-lyase-like N-terminal" evidence="3">
    <location>
        <begin position="10"/>
        <end position="94"/>
    </location>
</feature>
<dbReference type="GO" id="GO:0008694">
    <property type="term" value="F:4-hydroxy-3-polyprenylbenzoate decarboxylase activity"/>
    <property type="evidence" value="ECO:0007669"/>
    <property type="project" value="TreeGrafter"/>
</dbReference>
<sequence>MSFQDLPQFLKILEQNGLLNRISYPVSSNLEITEISRRVLIKDGPALLFENVIRDDGTKSDMPVLTNLYASTRRIALGLGLKNTEELRKFGELLAFLKAPELPSSFKETFAMWPLAKRILAMSPKILSKSPCQEVIINDPDVNILPIQTCWPLDISPLLTWSIVVTKGPSLEKIDNFNLGIYRMQVVERNKLIMRWLKMRGGAQQHKRWQSAKIDPFPAAVVIGASPAVTMAAVMPLPDNMSEYNFAGLLRGKSIELVNCVSIDMKVPAHSEIVIEGHVSFDEYLPEGPFGDHTGYYNDVEYFPVFNVKTITMKRQPIYLSTYTGKAPDEPSILGEALNAMFIPIIQQQFPEIVDFWLPPEGCSYRVAVVSIRKAYAGHAKRIMMGIWSFLRQFMYTKFIIVVDDDIDIRDWKEVVWAISTRVDPSRDTTFIDNSPIDYLDFASPVSSLGSKMGIDATNKIVPETNRVWGKKIEMTSEVVEKIDKIWDMLGISAKT</sequence>
<dbReference type="Pfam" id="PF01977">
    <property type="entry name" value="UbiD"/>
    <property type="match status" value="1"/>
</dbReference>
<reference evidence="5" key="1">
    <citation type="submission" date="2024-01" db="EMBL/GenBank/DDBJ databases">
        <title>Sequencing the genomes of a sandfly, Sergentomyia squamirostris, and its two endosymbionts.</title>
        <authorList>
            <person name="Itokawa K."/>
            <person name="Sanjoba C."/>
        </authorList>
    </citation>
    <scope>NUCLEOTIDE SEQUENCE</scope>
    <source>
        <strain evidence="5">RiSSQ</strain>
    </source>
</reference>
<dbReference type="InterPro" id="IPR048304">
    <property type="entry name" value="UbiD_Rift_dom"/>
</dbReference>
<protein>
    <submittedName>
        <fullName evidence="5">UbiD family decarboxylase</fullName>
    </submittedName>
</protein>
<name>A0AAT9G9I6_9RICK</name>
<dbReference type="SUPFAM" id="SSF143968">
    <property type="entry name" value="UbiD C-terminal domain-like"/>
    <property type="match status" value="1"/>
</dbReference>
<feature type="domain" description="3-octaprenyl-4-hydroxybenzoate carboxy-lyase-like Rift-related" evidence="2">
    <location>
        <begin position="128"/>
        <end position="326"/>
    </location>
</feature>
<dbReference type="PANTHER" id="PTHR30108:SF17">
    <property type="entry name" value="FERULIC ACID DECARBOXYLASE 1"/>
    <property type="match status" value="1"/>
</dbReference>
<dbReference type="FunFam" id="3.40.1670.10:FF:000001">
    <property type="entry name" value="3-octaprenyl-4-hydroxybenzoate carboxy-lyase"/>
    <property type="match status" value="1"/>
</dbReference>
<dbReference type="EMBL" id="AP029170">
    <property type="protein sequence ID" value="BFD46442.1"/>
    <property type="molecule type" value="Genomic_DNA"/>
</dbReference>
<gene>
    <name evidence="5" type="ORF">DMENIID0002_10880</name>
</gene>
<evidence type="ECO:0000259" key="3">
    <source>
        <dbReference type="Pfam" id="PF20695"/>
    </source>
</evidence>
<dbReference type="SUPFAM" id="SSF50475">
    <property type="entry name" value="FMN-binding split barrel"/>
    <property type="match status" value="1"/>
</dbReference>
<dbReference type="Gene3D" id="1.20.5.570">
    <property type="entry name" value="Single helix bin"/>
    <property type="match status" value="1"/>
</dbReference>
<dbReference type="InterPro" id="IPR049381">
    <property type="entry name" value="UbiD-like_C"/>
</dbReference>
<dbReference type="GO" id="GO:0006744">
    <property type="term" value="P:ubiquinone biosynthetic process"/>
    <property type="evidence" value="ECO:0007669"/>
    <property type="project" value="TreeGrafter"/>
</dbReference>
<dbReference type="InterPro" id="IPR002830">
    <property type="entry name" value="UbiD"/>
</dbReference>
<evidence type="ECO:0000259" key="2">
    <source>
        <dbReference type="Pfam" id="PF01977"/>
    </source>
</evidence>
<evidence type="ECO:0000259" key="4">
    <source>
        <dbReference type="Pfam" id="PF20696"/>
    </source>
</evidence>
<evidence type="ECO:0000313" key="5">
    <source>
        <dbReference type="EMBL" id="BFD46442.1"/>
    </source>
</evidence>
<proteinExistence type="inferred from homology"/>
<dbReference type="GO" id="GO:0005829">
    <property type="term" value="C:cytosol"/>
    <property type="evidence" value="ECO:0007669"/>
    <property type="project" value="TreeGrafter"/>
</dbReference>
<organism evidence="5">
    <name type="scientific">Candidatus Tisiphia endosymbiont of Sergentomyia squamirostris</name>
    <dbReference type="NCBI Taxonomy" id="3113639"/>
    <lineage>
        <taxon>Bacteria</taxon>
        <taxon>Pseudomonadati</taxon>
        <taxon>Pseudomonadota</taxon>
        <taxon>Alphaproteobacteria</taxon>
        <taxon>Rickettsiales</taxon>
        <taxon>Rickettsiaceae</taxon>
        <taxon>Rickettsieae</taxon>
        <taxon>Candidatus Tisiphia</taxon>
    </lineage>
</organism>
<dbReference type="InterPro" id="IPR049383">
    <property type="entry name" value="UbiD-like_N"/>
</dbReference>
<dbReference type="NCBIfam" id="TIGR00148">
    <property type="entry name" value="UbiD family decarboxylase"/>
    <property type="match status" value="1"/>
</dbReference>